<dbReference type="Pfam" id="PF13450">
    <property type="entry name" value="NAD_binding_8"/>
    <property type="match status" value="1"/>
</dbReference>
<dbReference type="GO" id="GO:0001735">
    <property type="term" value="F:prenylcysteine oxidase activity"/>
    <property type="evidence" value="ECO:0007669"/>
    <property type="project" value="InterPro"/>
</dbReference>
<organism evidence="10 11">
    <name type="scientific">Polyplax serrata</name>
    <name type="common">Common mouse louse</name>
    <dbReference type="NCBI Taxonomy" id="468196"/>
    <lineage>
        <taxon>Eukaryota</taxon>
        <taxon>Metazoa</taxon>
        <taxon>Ecdysozoa</taxon>
        <taxon>Arthropoda</taxon>
        <taxon>Hexapoda</taxon>
        <taxon>Insecta</taxon>
        <taxon>Pterygota</taxon>
        <taxon>Neoptera</taxon>
        <taxon>Paraneoptera</taxon>
        <taxon>Psocodea</taxon>
        <taxon>Troctomorpha</taxon>
        <taxon>Phthiraptera</taxon>
        <taxon>Anoplura</taxon>
        <taxon>Polyplacidae</taxon>
        <taxon>Polyplax</taxon>
    </lineage>
</organism>
<name>A0AAN8SFE3_POLSC</name>
<evidence type="ECO:0000256" key="6">
    <source>
        <dbReference type="ARBA" id="ARBA00023002"/>
    </source>
</evidence>
<comment type="cofactor">
    <cofactor evidence="1">
        <name>FAD</name>
        <dbReference type="ChEBI" id="CHEBI:57692"/>
    </cofactor>
</comment>
<evidence type="ECO:0000256" key="2">
    <source>
        <dbReference type="ARBA" id="ARBA00009967"/>
    </source>
</evidence>
<dbReference type="GO" id="GO:0030328">
    <property type="term" value="P:prenylcysteine catabolic process"/>
    <property type="evidence" value="ECO:0007669"/>
    <property type="project" value="InterPro"/>
</dbReference>
<accession>A0AAN8SFE3</accession>
<feature type="signal peptide" evidence="8">
    <location>
        <begin position="1"/>
        <end position="19"/>
    </location>
</feature>
<reference evidence="10 11" key="1">
    <citation type="submission" date="2023-10" db="EMBL/GenBank/DDBJ databases">
        <title>Genomes of two closely related lineages of the louse Polyplax serrata with different host specificities.</title>
        <authorList>
            <person name="Martinu J."/>
            <person name="Tarabai H."/>
            <person name="Stefka J."/>
            <person name="Hypsa V."/>
        </authorList>
    </citation>
    <scope>NUCLEOTIDE SEQUENCE [LARGE SCALE GENOMIC DNA]</scope>
    <source>
        <strain evidence="10">HR10_N</strain>
    </source>
</reference>
<evidence type="ECO:0000256" key="5">
    <source>
        <dbReference type="ARBA" id="ARBA00022827"/>
    </source>
</evidence>
<evidence type="ECO:0000256" key="3">
    <source>
        <dbReference type="ARBA" id="ARBA00022630"/>
    </source>
</evidence>
<comment type="similarity">
    <text evidence="2">Belongs to the prenylcysteine oxidase family.</text>
</comment>
<comment type="caution">
    <text evidence="10">The sequence shown here is derived from an EMBL/GenBank/DDBJ whole genome shotgun (WGS) entry which is preliminary data.</text>
</comment>
<proteinExistence type="inferred from homology"/>
<sequence>MQHNLLILLFLFTVGIIHSCVTKKISKIGIIGGGIGGTSCALFLKTLFGETEIEIDLYEAEKVGGRLSAIEFSKNQYEEGGSIIHDRNKYMSGFLKKFNFNKRHSTEGYFGLYDGKQFIFAESDWQIKTLWNVIYRYGFGFWKLKNEIDDMLNKFDRIYDLQNLGEAFDTVEALLAAIDPKFVDYLNVSTKHGFEKDGISNMIINEIIMATIRANYGQNVNIPKMVGSVSVAGAFGDLWAVKGGNFKIPQYLLKESKANLILRTVSAVKRLGSEKIQISSKTSDSALEEIETYDIVVVAAPQTSDAQHLIEFKDFTEKIKFHGRYHTTVCTLVEGNLAEEYFPKQNPQIDEILTVKDEILFNSIGRITPVDYSPNGETNKSNVWKVFTQKKMKNQDISLLFSDVSNKYEKKWLAYPHYESQVPLKNNSFILATNLYHINAIEWAASAMEMSVIGAKNVALLIYKNLLSKPGQEDVDDSVDSINQKGEEL</sequence>
<dbReference type="AlphaFoldDB" id="A0AAN8SFE3"/>
<keyword evidence="3" id="KW-0285">Flavoprotein</keyword>
<dbReference type="PANTHER" id="PTHR15944">
    <property type="entry name" value="FARNESYLCYSTEINE LYASE"/>
    <property type="match status" value="1"/>
</dbReference>
<evidence type="ECO:0000313" key="11">
    <source>
        <dbReference type="Proteomes" id="UP001372834"/>
    </source>
</evidence>
<dbReference type="InterPro" id="IPR036188">
    <property type="entry name" value="FAD/NAD-bd_sf"/>
</dbReference>
<keyword evidence="7" id="KW-0325">Glycoprotein</keyword>
<evidence type="ECO:0000256" key="7">
    <source>
        <dbReference type="ARBA" id="ARBA00023180"/>
    </source>
</evidence>
<dbReference type="PANTHER" id="PTHR15944:SF0">
    <property type="entry name" value="PRENYLCYSTEINE LYASE DOMAIN-CONTAINING PROTEIN"/>
    <property type="match status" value="1"/>
</dbReference>
<protein>
    <recommendedName>
        <fullName evidence="9">Prenylcysteine lyase domain-containing protein</fullName>
    </recommendedName>
</protein>
<keyword evidence="4 8" id="KW-0732">Signal</keyword>
<dbReference type="Proteomes" id="UP001372834">
    <property type="component" value="Unassembled WGS sequence"/>
</dbReference>
<dbReference type="EMBL" id="JAWJWE010000002">
    <property type="protein sequence ID" value="KAK6643670.1"/>
    <property type="molecule type" value="Genomic_DNA"/>
</dbReference>
<keyword evidence="5" id="KW-0274">FAD</keyword>
<evidence type="ECO:0000259" key="9">
    <source>
        <dbReference type="Pfam" id="PF07156"/>
    </source>
</evidence>
<dbReference type="SUPFAM" id="SSF51905">
    <property type="entry name" value="FAD/NAD(P)-binding domain"/>
    <property type="match status" value="1"/>
</dbReference>
<evidence type="ECO:0000256" key="4">
    <source>
        <dbReference type="ARBA" id="ARBA00022729"/>
    </source>
</evidence>
<feature type="domain" description="Prenylcysteine lyase" evidence="9">
    <location>
        <begin position="120"/>
        <end position="469"/>
    </location>
</feature>
<dbReference type="GO" id="GO:0030327">
    <property type="term" value="P:prenylated protein catabolic process"/>
    <property type="evidence" value="ECO:0007669"/>
    <property type="project" value="TreeGrafter"/>
</dbReference>
<evidence type="ECO:0000256" key="8">
    <source>
        <dbReference type="SAM" id="SignalP"/>
    </source>
</evidence>
<dbReference type="InterPro" id="IPR010795">
    <property type="entry name" value="Prenylcys_lyase"/>
</dbReference>
<dbReference type="Pfam" id="PF07156">
    <property type="entry name" value="Prenylcys_lyase"/>
    <property type="match status" value="1"/>
</dbReference>
<evidence type="ECO:0000313" key="10">
    <source>
        <dbReference type="EMBL" id="KAK6643670.1"/>
    </source>
</evidence>
<evidence type="ECO:0000256" key="1">
    <source>
        <dbReference type="ARBA" id="ARBA00001974"/>
    </source>
</evidence>
<dbReference type="InterPro" id="IPR017046">
    <property type="entry name" value="Prenylcysteine_Oxase1"/>
</dbReference>
<feature type="chain" id="PRO_5042836407" description="Prenylcysteine lyase domain-containing protein" evidence="8">
    <location>
        <begin position="20"/>
        <end position="489"/>
    </location>
</feature>
<gene>
    <name evidence="10" type="ORF">RUM43_005180</name>
</gene>
<dbReference type="Gene3D" id="3.50.50.60">
    <property type="entry name" value="FAD/NAD(P)-binding domain"/>
    <property type="match status" value="1"/>
</dbReference>
<keyword evidence="6" id="KW-0560">Oxidoreductase</keyword>